<accession>A0A3D8PND8</accession>
<reference evidence="2" key="1">
    <citation type="submission" date="2017-11" db="EMBL/GenBank/DDBJ databases">
        <authorList>
            <person name="Zhu W."/>
        </authorList>
    </citation>
    <scope>NUCLEOTIDE SEQUENCE [LARGE SCALE GENOMIC DNA]</scope>
    <source>
        <strain evidence="2">CAU 1183</strain>
    </source>
</reference>
<name>A0A3D8PND8_9BACI</name>
<organism evidence="1 2">
    <name type="scientific">Oceanobacillus arenosus</name>
    <dbReference type="NCBI Taxonomy" id="1229153"/>
    <lineage>
        <taxon>Bacteria</taxon>
        <taxon>Bacillati</taxon>
        <taxon>Bacillota</taxon>
        <taxon>Bacilli</taxon>
        <taxon>Bacillales</taxon>
        <taxon>Bacillaceae</taxon>
        <taxon>Oceanobacillus</taxon>
    </lineage>
</organism>
<evidence type="ECO:0000313" key="1">
    <source>
        <dbReference type="EMBL" id="RDW17630.1"/>
    </source>
</evidence>
<evidence type="ECO:0000313" key="2">
    <source>
        <dbReference type="Proteomes" id="UP000257143"/>
    </source>
</evidence>
<protein>
    <submittedName>
        <fullName evidence="1">Uncharacterized protein</fullName>
    </submittedName>
</protein>
<keyword evidence="2" id="KW-1185">Reference proteome</keyword>
<sequence length="101" mass="11636">MKYEVIARFIDKNTKVLHEVGHFYETDNENRANLLREKGFIKVIDEVDGDNILDGNIEDIKKSLDGVDEETLKELLNEEKANKDRKGVIEYIKGLIEVGDE</sequence>
<gene>
    <name evidence="1" type="ORF">CWR48_14040</name>
</gene>
<dbReference type="RefSeq" id="WP_115773878.1">
    <property type="nucleotide sequence ID" value="NZ_PIOC01000019.1"/>
</dbReference>
<proteinExistence type="predicted"/>
<dbReference type="EMBL" id="PIOC01000019">
    <property type="protein sequence ID" value="RDW17630.1"/>
    <property type="molecule type" value="Genomic_DNA"/>
</dbReference>
<dbReference type="AlphaFoldDB" id="A0A3D8PND8"/>
<dbReference type="Proteomes" id="UP000257143">
    <property type="component" value="Unassembled WGS sequence"/>
</dbReference>
<comment type="caution">
    <text evidence="1">The sequence shown here is derived from an EMBL/GenBank/DDBJ whole genome shotgun (WGS) entry which is preliminary data.</text>
</comment>